<comment type="caution">
    <text evidence="3">The sequence shown here is derived from an EMBL/GenBank/DDBJ whole genome shotgun (WGS) entry which is preliminary data.</text>
</comment>
<dbReference type="GO" id="GO:0006508">
    <property type="term" value="P:proteolysis"/>
    <property type="evidence" value="ECO:0007669"/>
    <property type="project" value="InterPro"/>
</dbReference>
<evidence type="ECO:0000313" key="3">
    <source>
        <dbReference type="EMBL" id="PJC30128.1"/>
    </source>
</evidence>
<dbReference type="AlphaFoldDB" id="A0A2M8EW82"/>
<reference evidence="4" key="1">
    <citation type="submission" date="2017-09" db="EMBL/GenBank/DDBJ databases">
        <title>Depth-based differentiation of microbial function through sediment-hosted aquifers and enrichment of novel symbionts in the deep terrestrial subsurface.</title>
        <authorList>
            <person name="Probst A.J."/>
            <person name="Ladd B."/>
            <person name="Jarett J.K."/>
            <person name="Geller-Mcgrath D.E."/>
            <person name="Sieber C.M.K."/>
            <person name="Emerson J.B."/>
            <person name="Anantharaman K."/>
            <person name="Thomas B.C."/>
            <person name="Malmstrom R."/>
            <person name="Stieglmeier M."/>
            <person name="Klingl A."/>
            <person name="Woyke T."/>
            <person name="Ryan C.M."/>
            <person name="Banfield J.F."/>
        </authorList>
    </citation>
    <scope>NUCLEOTIDE SEQUENCE [LARGE SCALE GENOMIC DNA]</scope>
</reference>
<organism evidence="3 4">
    <name type="scientific">Candidatus Roizmanbacteria bacterium CG_4_9_14_0_2_um_filter_39_13</name>
    <dbReference type="NCBI Taxonomy" id="1974839"/>
    <lineage>
        <taxon>Bacteria</taxon>
        <taxon>Candidatus Roizmaniibacteriota</taxon>
    </lineage>
</organism>
<dbReference type="InterPro" id="IPR050261">
    <property type="entry name" value="FrsA_esterase"/>
</dbReference>
<gene>
    <name evidence="3" type="ORF">CO051_07305</name>
</gene>
<dbReference type="PANTHER" id="PTHR22946">
    <property type="entry name" value="DIENELACTONE HYDROLASE DOMAIN-CONTAINING PROTEIN-RELATED"/>
    <property type="match status" value="1"/>
</dbReference>
<protein>
    <recommendedName>
        <fullName evidence="2">Peptidase S9 prolyl oligopeptidase catalytic domain-containing protein</fullName>
    </recommendedName>
</protein>
<evidence type="ECO:0000256" key="1">
    <source>
        <dbReference type="ARBA" id="ARBA00022801"/>
    </source>
</evidence>
<dbReference type="InterPro" id="IPR029058">
    <property type="entry name" value="AB_hydrolase_fold"/>
</dbReference>
<dbReference type="SUPFAM" id="SSF53474">
    <property type="entry name" value="alpha/beta-Hydrolases"/>
    <property type="match status" value="1"/>
</dbReference>
<dbReference type="InterPro" id="IPR001375">
    <property type="entry name" value="Peptidase_S9_cat"/>
</dbReference>
<keyword evidence="1" id="KW-0378">Hydrolase</keyword>
<dbReference type="PANTHER" id="PTHR22946:SF9">
    <property type="entry name" value="POLYKETIDE TRANSFERASE AF380"/>
    <property type="match status" value="1"/>
</dbReference>
<dbReference type="EMBL" id="PFSC01000192">
    <property type="protein sequence ID" value="PJC30128.1"/>
    <property type="molecule type" value="Genomic_DNA"/>
</dbReference>
<evidence type="ECO:0000313" key="4">
    <source>
        <dbReference type="Proteomes" id="UP000231383"/>
    </source>
</evidence>
<dbReference type="Gene3D" id="3.40.50.1820">
    <property type="entry name" value="alpha/beta hydrolase"/>
    <property type="match status" value="1"/>
</dbReference>
<dbReference type="Pfam" id="PF00326">
    <property type="entry name" value="Peptidase_S9"/>
    <property type="match status" value="1"/>
</dbReference>
<accession>A0A2M8EW82</accession>
<evidence type="ECO:0000259" key="2">
    <source>
        <dbReference type="Pfam" id="PF00326"/>
    </source>
</evidence>
<name>A0A2M8EW82_9BACT</name>
<sequence>MSHRTIPTLFLTTSILLNSILAGGIYYLYQQEQSRNVSPVPEEDVEDPPLAKYSYPNLKEASYNSEEITFGPIQDEQDSYVTRLFTYEVEGLTVSGIAHFPVEAGDFPVIIMVRGYVDKEMYTPGMGSNPAARYFAQNGFITLAPDRLGYGTSDEAPTIDFADRLLAYPTILQLIADVKKINSSLDQVESLAHADQERIGMWAHSNGGQIALSVLELSRQEIPTVLWAPVSKPFPYSVLYYTDESDDHGKFIRSAIADFEDEYDVERYSLTNYLDWIDSPIQLRQGGADDAVPLEWSDELHETLTTLEKDIEYVTYPSADHNMVPDWEKAAQSSLQFFEKHLSQ</sequence>
<dbReference type="GO" id="GO:0052689">
    <property type="term" value="F:carboxylic ester hydrolase activity"/>
    <property type="evidence" value="ECO:0007669"/>
    <property type="project" value="UniProtKB-ARBA"/>
</dbReference>
<proteinExistence type="predicted"/>
<feature type="domain" description="Peptidase S9 prolyl oligopeptidase catalytic" evidence="2">
    <location>
        <begin position="186"/>
        <end position="342"/>
    </location>
</feature>
<dbReference type="GO" id="GO:0008236">
    <property type="term" value="F:serine-type peptidase activity"/>
    <property type="evidence" value="ECO:0007669"/>
    <property type="project" value="InterPro"/>
</dbReference>
<dbReference type="Proteomes" id="UP000231383">
    <property type="component" value="Unassembled WGS sequence"/>
</dbReference>